<dbReference type="OrthoDB" id="1452857at2"/>
<dbReference type="EMBL" id="CP036317">
    <property type="protein sequence ID" value="QDV18436.1"/>
    <property type="molecule type" value="Genomic_DNA"/>
</dbReference>
<reference evidence="1 2" key="1">
    <citation type="submission" date="2019-02" db="EMBL/GenBank/DDBJ databases">
        <title>Deep-cultivation of Planctomycetes and their phenomic and genomic characterization uncovers novel biology.</title>
        <authorList>
            <person name="Wiegand S."/>
            <person name="Jogler M."/>
            <person name="Boedeker C."/>
            <person name="Pinto D."/>
            <person name="Vollmers J."/>
            <person name="Rivas-Marin E."/>
            <person name="Kohn T."/>
            <person name="Peeters S.H."/>
            <person name="Heuer A."/>
            <person name="Rast P."/>
            <person name="Oberbeckmann S."/>
            <person name="Bunk B."/>
            <person name="Jeske O."/>
            <person name="Meyerdierks A."/>
            <person name="Storesund J.E."/>
            <person name="Kallscheuer N."/>
            <person name="Luecker S."/>
            <person name="Lage O.M."/>
            <person name="Pohl T."/>
            <person name="Merkel B.J."/>
            <person name="Hornburger P."/>
            <person name="Mueller R.-W."/>
            <person name="Bruemmer F."/>
            <person name="Labrenz M."/>
            <person name="Spormann A.M."/>
            <person name="Op den Camp H."/>
            <person name="Overmann J."/>
            <person name="Amann R."/>
            <person name="Jetten M.S.M."/>
            <person name="Mascher T."/>
            <person name="Medema M.H."/>
            <person name="Devos D.P."/>
            <person name="Kaster A.-K."/>
            <person name="Ovreas L."/>
            <person name="Rohde M."/>
            <person name="Galperin M.Y."/>
            <person name="Jogler C."/>
        </authorList>
    </citation>
    <scope>NUCLEOTIDE SEQUENCE [LARGE SCALE GENOMIC DNA]</scope>
    <source>
        <strain evidence="1 2">Pan153</strain>
    </source>
</reference>
<gene>
    <name evidence="1" type="ORF">Pan153_30940</name>
</gene>
<accession>A0A518FQ12</accession>
<organism evidence="1 2">
    <name type="scientific">Gimesia panareensis</name>
    <dbReference type="NCBI Taxonomy" id="2527978"/>
    <lineage>
        <taxon>Bacteria</taxon>
        <taxon>Pseudomonadati</taxon>
        <taxon>Planctomycetota</taxon>
        <taxon>Planctomycetia</taxon>
        <taxon>Planctomycetales</taxon>
        <taxon>Planctomycetaceae</taxon>
        <taxon>Gimesia</taxon>
    </lineage>
</organism>
<sequence length="74" mass="8288">MTNKKFHLQQHPGAAYLKLPDYPEKLAPGEIAIAKSVDIHSLIEDYDGPRLCLDFDQAGRPIGIEIVYSGDEYD</sequence>
<name>A0A518FQ12_9PLAN</name>
<evidence type="ECO:0000313" key="2">
    <source>
        <dbReference type="Proteomes" id="UP000320839"/>
    </source>
</evidence>
<proteinExistence type="predicted"/>
<dbReference type="RefSeq" id="WP_145456683.1">
    <property type="nucleotide sequence ID" value="NZ_CP036317.1"/>
</dbReference>
<evidence type="ECO:0000313" key="1">
    <source>
        <dbReference type="EMBL" id="QDV18436.1"/>
    </source>
</evidence>
<dbReference type="AlphaFoldDB" id="A0A518FQ12"/>
<evidence type="ECO:0008006" key="3">
    <source>
        <dbReference type="Google" id="ProtNLM"/>
    </source>
</evidence>
<protein>
    <recommendedName>
        <fullName evidence="3">DUF2283 domain-containing protein</fullName>
    </recommendedName>
</protein>
<dbReference type="Proteomes" id="UP000320839">
    <property type="component" value="Chromosome"/>
</dbReference>